<protein>
    <submittedName>
        <fullName evidence="2">DUF3489 domain-containing protein</fullName>
    </submittedName>
</protein>
<evidence type="ECO:0000256" key="1">
    <source>
        <dbReference type="SAM" id="MobiDB-lite"/>
    </source>
</evidence>
<accession>A0A8J7JFQ1</accession>
<dbReference type="EMBL" id="JAELVR010000002">
    <property type="protein sequence ID" value="MBJ6370759.1"/>
    <property type="molecule type" value="Genomic_DNA"/>
</dbReference>
<evidence type="ECO:0000313" key="2">
    <source>
        <dbReference type="EMBL" id="MBJ6370759.1"/>
    </source>
</evidence>
<feature type="compositionally biased region" description="Low complexity" evidence="1">
    <location>
        <begin position="106"/>
        <end position="118"/>
    </location>
</feature>
<name>A0A8J7JFQ1_9RHOB</name>
<dbReference type="AlphaFoldDB" id="A0A8J7JFQ1"/>
<sequence>MYRAHRPTLRKGLDYRAEPRISVSTPDPFGRSPVPGHGTPSAPEQEDSTMTKTKQTKTARVRAMLRRPKGATIEAICKATGWQPHSARAALSVLRKAGAEIERRPAQTAGAAATYHLAAEPETR</sequence>
<keyword evidence="3" id="KW-1185">Reference proteome</keyword>
<feature type="region of interest" description="Disordered" evidence="1">
    <location>
        <begin position="105"/>
        <end position="124"/>
    </location>
</feature>
<proteinExistence type="predicted"/>
<feature type="region of interest" description="Disordered" evidence="1">
    <location>
        <begin position="1"/>
        <end position="59"/>
    </location>
</feature>
<evidence type="ECO:0000313" key="3">
    <source>
        <dbReference type="Proteomes" id="UP000619079"/>
    </source>
</evidence>
<comment type="caution">
    <text evidence="2">The sequence shown here is derived from an EMBL/GenBank/DDBJ whole genome shotgun (WGS) entry which is preliminary data.</text>
</comment>
<organism evidence="2 3">
    <name type="scientific">Sedimentitalea arenosa</name>
    <dbReference type="NCBI Taxonomy" id="2798803"/>
    <lineage>
        <taxon>Bacteria</taxon>
        <taxon>Pseudomonadati</taxon>
        <taxon>Pseudomonadota</taxon>
        <taxon>Alphaproteobacteria</taxon>
        <taxon>Rhodobacterales</taxon>
        <taxon>Paracoccaceae</taxon>
        <taxon>Sedimentitalea</taxon>
    </lineage>
</organism>
<dbReference type="InterPro" id="IPR021880">
    <property type="entry name" value="DUF3489"/>
</dbReference>
<reference evidence="2" key="1">
    <citation type="submission" date="2020-12" db="EMBL/GenBank/DDBJ databases">
        <title>Sedimentitalea sp. nov., isolated from sand in Incheon.</title>
        <authorList>
            <person name="Kim W."/>
        </authorList>
    </citation>
    <scope>NUCLEOTIDE SEQUENCE</scope>
    <source>
        <strain evidence="2">CAU 1593</strain>
    </source>
</reference>
<gene>
    <name evidence="2" type="ORF">JF290_04415</name>
</gene>
<dbReference type="Proteomes" id="UP000619079">
    <property type="component" value="Unassembled WGS sequence"/>
</dbReference>
<dbReference type="Pfam" id="PF11994">
    <property type="entry name" value="DUF3489"/>
    <property type="match status" value="1"/>
</dbReference>